<keyword evidence="1" id="KW-0479">Metal-binding</keyword>
<dbReference type="Gene3D" id="3.10.180.10">
    <property type="entry name" value="2,3-Dihydroxybiphenyl 1,2-Dioxygenase, domain 1"/>
    <property type="match status" value="2"/>
</dbReference>
<evidence type="ECO:0000313" key="5">
    <source>
        <dbReference type="Proteomes" id="UP000184476"/>
    </source>
</evidence>
<dbReference type="SUPFAM" id="SSF54593">
    <property type="entry name" value="Glyoxalase/Bleomycin resistance protein/Dihydroxybiphenyl dioxygenase"/>
    <property type="match status" value="2"/>
</dbReference>
<organism evidence="4 5">
    <name type="scientific">Seinonella peptonophila</name>
    <dbReference type="NCBI Taxonomy" id="112248"/>
    <lineage>
        <taxon>Bacteria</taxon>
        <taxon>Bacillati</taxon>
        <taxon>Bacillota</taxon>
        <taxon>Bacilli</taxon>
        <taxon>Bacillales</taxon>
        <taxon>Thermoactinomycetaceae</taxon>
        <taxon>Seinonella</taxon>
    </lineage>
</organism>
<keyword evidence="5" id="KW-1185">Reference proteome</keyword>
<dbReference type="AlphaFoldDB" id="A0A1M4Y6R3"/>
<dbReference type="STRING" id="112248.SAMN05444392_10674"/>
<dbReference type="EMBL" id="FQVL01000006">
    <property type="protein sequence ID" value="SHF01360.1"/>
    <property type="molecule type" value="Genomic_DNA"/>
</dbReference>
<dbReference type="RefSeq" id="WP_175552350.1">
    <property type="nucleotide sequence ID" value="NZ_FQVL01000006.1"/>
</dbReference>
<evidence type="ECO:0000313" key="4">
    <source>
        <dbReference type="EMBL" id="SHF01360.1"/>
    </source>
</evidence>
<reference evidence="4 5" key="1">
    <citation type="submission" date="2016-11" db="EMBL/GenBank/DDBJ databases">
        <authorList>
            <person name="Jaros S."/>
            <person name="Januszkiewicz K."/>
            <person name="Wedrychowicz H."/>
        </authorList>
    </citation>
    <scope>NUCLEOTIDE SEQUENCE [LARGE SCALE GENOMIC DNA]</scope>
    <source>
        <strain evidence="4 5">DSM 44666</strain>
    </source>
</reference>
<proteinExistence type="predicted"/>
<protein>
    <submittedName>
        <fullName evidence="4">Glyoxalase/Bleomycin resistance protein/Dioxygenase superfamily protein</fullName>
    </submittedName>
</protein>
<dbReference type="GO" id="GO:0051213">
    <property type="term" value="F:dioxygenase activity"/>
    <property type="evidence" value="ECO:0007669"/>
    <property type="project" value="UniProtKB-KW"/>
</dbReference>
<dbReference type="InterPro" id="IPR029068">
    <property type="entry name" value="Glyas_Bleomycin-R_OHBP_Dase"/>
</dbReference>
<dbReference type="Proteomes" id="UP000184476">
    <property type="component" value="Unassembled WGS sequence"/>
</dbReference>
<dbReference type="PANTHER" id="PTHR43048:SF3">
    <property type="entry name" value="METHYLMALONYL-COA EPIMERASE, MITOCHONDRIAL"/>
    <property type="match status" value="1"/>
</dbReference>
<accession>A0A1M4Y6R3</accession>
<evidence type="ECO:0000256" key="1">
    <source>
        <dbReference type="ARBA" id="ARBA00022723"/>
    </source>
</evidence>
<keyword evidence="4" id="KW-0560">Oxidoreductase</keyword>
<dbReference type="GO" id="GO:0046872">
    <property type="term" value="F:metal ion binding"/>
    <property type="evidence" value="ECO:0007669"/>
    <property type="project" value="UniProtKB-KW"/>
</dbReference>
<keyword evidence="4" id="KW-0223">Dioxygenase</keyword>
<dbReference type="Pfam" id="PF13669">
    <property type="entry name" value="Glyoxalase_4"/>
    <property type="match status" value="2"/>
</dbReference>
<feature type="signal peptide" evidence="2">
    <location>
        <begin position="1"/>
        <end position="30"/>
    </location>
</feature>
<keyword evidence="2" id="KW-0732">Signal</keyword>
<dbReference type="InterPro" id="IPR037523">
    <property type="entry name" value="VOC_core"/>
</dbReference>
<feature type="domain" description="VOC" evidence="3">
    <location>
        <begin position="201"/>
        <end position="325"/>
    </location>
</feature>
<feature type="chain" id="PRO_5012838502" evidence="2">
    <location>
        <begin position="31"/>
        <end position="327"/>
    </location>
</feature>
<dbReference type="PANTHER" id="PTHR43048">
    <property type="entry name" value="METHYLMALONYL-COA EPIMERASE"/>
    <property type="match status" value="1"/>
</dbReference>
<feature type="domain" description="VOC" evidence="3">
    <location>
        <begin position="40"/>
        <end position="180"/>
    </location>
</feature>
<evidence type="ECO:0000259" key="3">
    <source>
        <dbReference type="PROSITE" id="PS51819"/>
    </source>
</evidence>
<dbReference type="PROSITE" id="PS51819">
    <property type="entry name" value="VOC"/>
    <property type="match status" value="2"/>
</dbReference>
<dbReference type="InterPro" id="IPR051785">
    <property type="entry name" value="MMCE/EMCE_epimerase"/>
</dbReference>
<sequence length="327" mass="35829">MKKSYMFSSIPLVLALFLSFMTFFSPKAIAASDPLLGNPIVHQIGFVVKDIDKASTDYAKLFGIKKPAAYDMGSLVTNSKFHGQSVGFDHKATFIDTSTIQIELLQPGNEPSTIGEFLANSGEGVHHTSIAVNDIQGKSALLESMGAPVVQTGDIMNDGGYFSFIDTSYMYKTMLELVEIKTTPPFPPNEPAGAPLLGTNKIAQLGFVVNNLDQAAGEYAKLLGVDKPSVVTDDRFKSMIFHTPTVDIELIEPDQTGNIWRKHLKSKGEGVYHLAFEVDNLKKSIDLLQKMGYPMIQTGVTKSGTKYAYMDTTSSFKVIFKLMEKKS</sequence>
<evidence type="ECO:0000256" key="2">
    <source>
        <dbReference type="SAM" id="SignalP"/>
    </source>
</evidence>
<gene>
    <name evidence="4" type="ORF">SAMN05444392_10674</name>
</gene>
<dbReference type="GO" id="GO:0046491">
    <property type="term" value="P:L-methylmalonyl-CoA metabolic process"/>
    <property type="evidence" value="ECO:0007669"/>
    <property type="project" value="TreeGrafter"/>
</dbReference>
<dbReference type="GO" id="GO:0004493">
    <property type="term" value="F:methylmalonyl-CoA epimerase activity"/>
    <property type="evidence" value="ECO:0007669"/>
    <property type="project" value="TreeGrafter"/>
</dbReference>
<name>A0A1M4Y6R3_9BACL</name>